<dbReference type="Proteomes" id="UP000019132">
    <property type="component" value="Unassembled WGS sequence"/>
</dbReference>
<evidence type="ECO:0000313" key="2">
    <source>
        <dbReference type="Proteomes" id="UP000019132"/>
    </source>
</evidence>
<dbReference type="EMBL" id="GL376629">
    <property type="status" value="NOT_ANNOTATED_CDS"/>
    <property type="molecule type" value="Genomic_DNA"/>
</dbReference>
<dbReference type="EnsemblProtists" id="PYU1_T007379">
    <property type="protein sequence ID" value="PYU1_T007379"/>
    <property type="gene ID" value="PYU1_G007363"/>
</dbReference>
<keyword evidence="2" id="KW-1185">Reference proteome</keyword>
<evidence type="ECO:0000313" key="1">
    <source>
        <dbReference type="EnsemblProtists" id="PYU1_T007379"/>
    </source>
</evidence>
<dbReference type="PANTHER" id="PTHR46586:SF3">
    <property type="entry name" value="ANKYRIN REPEAT-CONTAINING PROTEIN"/>
    <property type="match status" value="1"/>
</dbReference>
<reference evidence="1" key="3">
    <citation type="submission" date="2015-02" db="UniProtKB">
        <authorList>
            <consortium name="EnsemblProtists"/>
        </authorList>
    </citation>
    <scope>IDENTIFICATION</scope>
    <source>
        <strain evidence="1">DAOM BR144</strain>
    </source>
</reference>
<sequence>CTSHAIAGAAGNGHFDVAQWLHANRFEGCRSFAMDVTASHGHLQILQWLYIEYPRFSCSSAFLPCVAGNNHKHVLQWLHEAKGFPLDLRTLEAAITDGHFELVQWILNKTSEQQLETQLTSFHVAKAARSGHFEMTKWLVQDLGLWSQRALVNAAMAGNLELVAWLHGTGRPSDIIDGDSLFEIGKNYPLDFVKWLLDHKITAPHLAATQKHLFELFTHEPKTVSERFGVVTPLASSVSKGKWFEWDLHTKEAPSWMRAFTRLTLSAAPAAASSIDWMPMVAAQRNDLPILKLLAEGKHSEVFTKQTMRAILAYTKAGDMLEWFQQNCTPPWKFADAEMVEWATKFKQHNVLLSLFAMEGLLRPSRDHAFGTVVHTACRHGHADMLQWAYDNFDTIFGPSSSSSSLLSASGQCDVFFWSVAPWREYLLDAATYGQLDVVQWIYDNGSSSILELICSSDFRQTLANTAMMNGQLMVLQWVYEQQPFWELQEKHELLGSVTQASLQEAMNSKYVDVLQWYLEQQQLHCVAINYLAPTFQDRIKNFVASELCGFLPMTGIAFVLPPPSILVGCGAHGFSDGHAFTKLG</sequence>
<reference evidence="2" key="2">
    <citation type="submission" date="2010-04" db="EMBL/GenBank/DDBJ databases">
        <authorList>
            <person name="Buell R."/>
            <person name="Hamilton J."/>
            <person name="Hostetler J."/>
        </authorList>
    </citation>
    <scope>NUCLEOTIDE SEQUENCE [LARGE SCALE GENOMIC DNA]</scope>
    <source>
        <strain evidence="2">DAOM:BR144</strain>
    </source>
</reference>
<dbReference type="AlphaFoldDB" id="K3WQY7"/>
<dbReference type="InterPro" id="IPR036770">
    <property type="entry name" value="Ankyrin_rpt-contain_sf"/>
</dbReference>
<organism evidence="1 2">
    <name type="scientific">Globisporangium ultimum (strain ATCC 200006 / CBS 805.95 / DAOM BR144)</name>
    <name type="common">Pythium ultimum</name>
    <dbReference type="NCBI Taxonomy" id="431595"/>
    <lineage>
        <taxon>Eukaryota</taxon>
        <taxon>Sar</taxon>
        <taxon>Stramenopiles</taxon>
        <taxon>Oomycota</taxon>
        <taxon>Peronosporomycetes</taxon>
        <taxon>Pythiales</taxon>
        <taxon>Pythiaceae</taxon>
        <taxon>Globisporangium</taxon>
    </lineage>
</organism>
<dbReference type="SUPFAM" id="SSF140860">
    <property type="entry name" value="Pseudo ankyrin repeat-like"/>
    <property type="match status" value="1"/>
</dbReference>
<dbReference type="InParanoid" id="K3WQY7"/>
<protein>
    <submittedName>
        <fullName evidence="1">Uncharacterized protein</fullName>
    </submittedName>
</protein>
<dbReference type="InterPro" id="IPR052050">
    <property type="entry name" value="SecEffector_AnkRepeat"/>
</dbReference>
<dbReference type="Gene3D" id="1.25.40.20">
    <property type="entry name" value="Ankyrin repeat-containing domain"/>
    <property type="match status" value="2"/>
</dbReference>
<dbReference type="HOGENOM" id="CLU_466627_0_0_1"/>
<proteinExistence type="predicted"/>
<dbReference type="eggNOG" id="ENOG502R3RD">
    <property type="taxonomic scope" value="Eukaryota"/>
</dbReference>
<dbReference type="SUPFAM" id="SSF48403">
    <property type="entry name" value="Ankyrin repeat"/>
    <property type="match status" value="1"/>
</dbReference>
<dbReference type="OMA" id="ASSIDWM"/>
<dbReference type="VEuPathDB" id="FungiDB:PYU1_G007363"/>
<reference evidence="2" key="1">
    <citation type="journal article" date="2010" name="Genome Biol.">
        <title>Genome sequence of the necrotrophic plant pathogen Pythium ultimum reveals original pathogenicity mechanisms and effector repertoire.</title>
        <authorList>
            <person name="Levesque C.A."/>
            <person name="Brouwer H."/>
            <person name="Cano L."/>
            <person name="Hamilton J.P."/>
            <person name="Holt C."/>
            <person name="Huitema E."/>
            <person name="Raffaele S."/>
            <person name="Robideau G.P."/>
            <person name="Thines M."/>
            <person name="Win J."/>
            <person name="Zerillo M.M."/>
            <person name="Beakes G.W."/>
            <person name="Boore J.L."/>
            <person name="Busam D."/>
            <person name="Dumas B."/>
            <person name="Ferriera S."/>
            <person name="Fuerstenberg S.I."/>
            <person name="Gachon C.M."/>
            <person name="Gaulin E."/>
            <person name="Govers F."/>
            <person name="Grenville-Briggs L."/>
            <person name="Horner N."/>
            <person name="Hostetler J."/>
            <person name="Jiang R.H."/>
            <person name="Johnson J."/>
            <person name="Krajaejun T."/>
            <person name="Lin H."/>
            <person name="Meijer H.J."/>
            <person name="Moore B."/>
            <person name="Morris P."/>
            <person name="Phuntmart V."/>
            <person name="Puiu D."/>
            <person name="Shetty J."/>
            <person name="Stajich J.E."/>
            <person name="Tripathy S."/>
            <person name="Wawra S."/>
            <person name="van West P."/>
            <person name="Whitty B.R."/>
            <person name="Coutinho P.M."/>
            <person name="Henrissat B."/>
            <person name="Martin F."/>
            <person name="Thomas P.D."/>
            <person name="Tyler B.M."/>
            <person name="De Vries R.P."/>
            <person name="Kamoun S."/>
            <person name="Yandell M."/>
            <person name="Tisserat N."/>
            <person name="Buell C.R."/>
        </authorList>
    </citation>
    <scope>NUCLEOTIDE SEQUENCE</scope>
    <source>
        <strain evidence="2">DAOM:BR144</strain>
    </source>
</reference>
<accession>K3WQY7</accession>
<dbReference type="PANTHER" id="PTHR46586">
    <property type="entry name" value="ANKYRIN REPEAT-CONTAINING PROTEIN"/>
    <property type="match status" value="1"/>
</dbReference>
<name>K3WQY7_GLOUD</name>